<protein>
    <submittedName>
        <fullName evidence="1">Uncharacterized protein</fullName>
    </submittedName>
</protein>
<sequence length="74" mass="8112">MVQEKSTVMVHLGGPLPTNTTHYHEKNCKPPDALHFHGCDNLKLSGLTHLNNARAHIAKAITTMCCLSSHHNST</sequence>
<dbReference type="Proteomes" id="UP000507245">
    <property type="component" value="Unassembled WGS sequence"/>
</dbReference>
<organism evidence="1 3">
    <name type="scientific">Prunus armeniaca</name>
    <name type="common">Apricot</name>
    <name type="synonym">Armeniaca vulgaris</name>
    <dbReference type="NCBI Taxonomy" id="36596"/>
    <lineage>
        <taxon>Eukaryota</taxon>
        <taxon>Viridiplantae</taxon>
        <taxon>Streptophyta</taxon>
        <taxon>Embryophyta</taxon>
        <taxon>Tracheophyta</taxon>
        <taxon>Spermatophyta</taxon>
        <taxon>Magnoliopsida</taxon>
        <taxon>eudicotyledons</taxon>
        <taxon>Gunneridae</taxon>
        <taxon>Pentapetalae</taxon>
        <taxon>rosids</taxon>
        <taxon>fabids</taxon>
        <taxon>Rosales</taxon>
        <taxon>Rosaceae</taxon>
        <taxon>Amygdaloideae</taxon>
        <taxon>Amygdaleae</taxon>
        <taxon>Prunus</taxon>
    </lineage>
</organism>
<dbReference type="OrthoDB" id="187139at2759"/>
<evidence type="ECO:0000313" key="4">
    <source>
        <dbReference type="Proteomes" id="UP000507245"/>
    </source>
</evidence>
<dbReference type="AlphaFoldDB" id="A0A6J5TK89"/>
<keyword evidence="4" id="KW-1185">Reference proteome</keyword>
<dbReference type="Proteomes" id="UP000507222">
    <property type="component" value="Unassembled WGS sequence"/>
</dbReference>
<reference evidence="4" key="1">
    <citation type="journal article" date="2020" name="Genome Biol.">
        <title>Gamete binning: chromosome-level and haplotype-resolved genome assembly enabled by high-throughput single-cell sequencing of gamete genomes.</title>
        <authorList>
            <person name="Campoy J.A."/>
            <person name="Sun H."/>
            <person name="Goel M."/>
            <person name="Jiao W.-B."/>
            <person name="Folz-Donahue K."/>
            <person name="Wang N."/>
            <person name="Rubio M."/>
            <person name="Liu C."/>
            <person name="Kukat C."/>
            <person name="Ruiz D."/>
            <person name="Huettel B."/>
            <person name="Schneeberger K."/>
        </authorList>
    </citation>
    <scope>NUCLEOTIDE SEQUENCE [LARGE SCALE GENOMIC DNA]</scope>
    <source>
        <strain evidence="4">cv. Rojo Pasion</strain>
    </source>
</reference>
<dbReference type="EMBL" id="CAEKKB010000001">
    <property type="protein sequence ID" value="CAB4294934.1"/>
    <property type="molecule type" value="Genomic_DNA"/>
</dbReference>
<name>A0A6J5TK89_PRUAR</name>
<gene>
    <name evidence="1" type="ORF">CURHAP_LOCUS6047</name>
    <name evidence="2" type="ORF">ORAREDHAP_LOCUS6106</name>
</gene>
<dbReference type="EMBL" id="CAEKDK010000001">
    <property type="protein sequence ID" value="CAB4264311.1"/>
    <property type="molecule type" value="Genomic_DNA"/>
</dbReference>
<reference evidence="1 3" key="2">
    <citation type="submission" date="2020-05" db="EMBL/GenBank/DDBJ databases">
        <authorList>
            <person name="Campoy J."/>
            <person name="Schneeberger K."/>
            <person name="Spophaly S."/>
        </authorList>
    </citation>
    <scope>NUCLEOTIDE SEQUENCE [LARGE SCALE GENOMIC DNA]</scope>
    <source>
        <strain evidence="1">PruArmRojPasFocal</strain>
    </source>
</reference>
<evidence type="ECO:0000313" key="2">
    <source>
        <dbReference type="EMBL" id="CAB4294934.1"/>
    </source>
</evidence>
<accession>A0A6J5TK89</accession>
<evidence type="ECO:0000313" key="1">
    <source>
        <dbReference type="EMBL" id="CAB4264311.1"/>
    </source>
</evidence>
<proteinExistence type="predicted"/>
<evidence type="ECO:0000313" key="3">
    <source>
        <dbReference type="Proteomes" id="UP000507222"/>
    </source>
</evidence>